<feature type="region of interest" description="Disordered" evidence="1">
    <location>
        <begin position="35"/>
        <end position="94"/>
    </location>
</feature>
<sequence>MKKRTQLASLFLSLLHIFLLCLSFQIRATEARLLGVDEAPPPPPPLPPPVPLPPSRPCGSNIGSQIMRTRETPCRQVPRHHHHHASVPRPPRKN</sequence>
<accession>A0A087G5P5</accession>
<dbReference type="EMBL" id="CM002876">
    <property type="protein sequence ID" value="KFK25197.1"/>
    <property type="molecule type" value="Genomic_DNA"/>
</dbReference>
<proteinExistence type="predicted"/>
<feature type="compositionally biased region" description="Basic residues" evidence="1">
    <location>
        <begin position="77"/>
        <end position="94"/>
    </location>
</feature>
<gene>
    <name evidence="3" type="ordered locus">AALP_Aa8g080000</name>
</gene>
<dbReference type="Proteomes" id="UP000029120">
    <property type="component" value="Chromosome 8"/>
</dbReference>
<keyword evidence="4" id="KW-1185">Reference proteome</keyword>
<evidence type="ECO:0000256" key="2">
    <source>
        <dbReference type="SAM" id="SignalP"/>
    </source>
</evidence>
<protein>
    <submittedName>
        <fullName evidence="3">Uncharacterized protein</fullName>
    </submittedName>
</protein>
<evidence type="ECO:0000256" key="1">
    <source>
        <dbReference type="SAM" id="MobiDB-lite"/>
    </source>
</evidence>
<dbReference type="Gramene" id="KFK25197">
    <property type="protein sequence ID" value="KFK25197"/>
    <property type="gene ID" value="AALP_AA8G080000"/>
</dbReference>
<feature type="compositionally biased region" description="Pro residues" evidence="1">
    <location>
        <begin position="39"/>
        <end position="56"/>
    </location>
</feature>
<name>A0A087G5P5_ARAAL</name>
<keyword evidence="2" id="KW-0732">Signal</keyword>
<evidence type="ECO:0000313" key="4">
    <source>
        <dbReference type="Proteomes" id="UP000029120"/>
    </source>
</evidence>
<reference evidence="4" key="1">
    <citation type="journal article" date="2015" name="Nat. Plants">
        <title>Genome expansion of Arabis alpina linked with retrotransposition and reduced symmetric DNA methylation.</title>
        <authorList>
            <person name="Willing E.M."/>
            <person name="Rawat V."/>
            <person name="Mandakova T."/>
            <person name="Maumus F."/>
            <person name="James G.V."/>
            <person name="Nordstroem K.J."/>
            <person name="Becker C."/>
            <person name="Warthmann N."/>
            <person name="Chica C."/>
            <person name="Szarzynska B."/>
            <person name="Zytnicki M."/>
            <person name="Albani M.C."/>
            <person name="Kiefer C."/>
            <person name="Bergonzi S."/>
            <person name="Castaings L."/>
            <person name="Mateos J.L."/>
            <person name="Berns M.C."/>
            <person name="Bujdoso N."/>
            <person name="Piofczyk T."/>
            <person name="de Lorenzo L."/>
            <person name="Barrero-Sicilia C."/>
            <person name="Mateos I."/>
            <person name="Piednoel M."/>
            <person name="Hagmann J."/>
            <person name="Chen-Min-Tao R."/>
            <person name="Iglesias-Fernandez R."/>
            <person name="Schuster S.C."/>
            <person name="Alonso-Blanco C."/>
            <person name="Roudier F."/>
            <person name="Carbonero P."/>
            <person name="Paz-Ares J."/>
            <person name="Davis S.J."/>
            <person name="Pecinka A."/>
            <person name="Quesneville H."/>
            <person name="Colot V."/>
            <person name="Lysak M.A."/>
            <person name="Weigel D."/>
            <person name="Coupland G."/>
            <person name="Schneeberger K."/>
        </authorList>
    </citation>
    <scope>NUCLEOTIDE SEQUENCE [LARGE SCALE GENOMIC DNA]</scope>
    <source>
        <strain evidence="4">cv. Pajares</strain>
    </source>
</reference>
<feature type="signal peptide" evidence="2">
    <location>
        <begin position="1"/>
        <end position="31"/>
    </location>
</feature>
<organism evidence="3 4">
    <name type="scientific">Arabis alpina</name>
    <name type="common">Alpine rock-cress</name>
    <dbReference type="NCBI Taxonomy" id="50452"/>
    <lineage>
        <taxon>Eukaryota</taxon>
        <taxon>Viridiplantae</taxon>
        <taxon>Streptophyta</taxon>
        <taxon>Embryophyta</taxon>
        <taxon>Tracheophyta</taxon>
        <taxon>Spermatophyta</taxon>
        <taxon>Magnoliopsida</taxon>
        <taxon>eudicotyledons</taxon>
        <taxon>Gunneridae</taxon>
        <taxon>Pentapetalae</taxon>
        <taxon>rosids</taxon>
        <taxon>malvids</taxon>
        <taxon>Brassicales</taxon>
        <taxon>Brassicaceae</taxon>
        <taxon>Arabideae</taxon>
        <taxon>Arabis</taxon>
    </lineage>
</organism>
<dbReference type="AlphaFoldDB" id="A0A087G5P5"/>
<feature type="chain" id="PRO_5001821580" evidence="2">
    <location>
        <begin position="32"/>
        <end position="94"/>
    </location>
</feature>
<evidence type="ECO:0000313" key="3">
    <source>
        <dbReference type="EMBL" id="KFK25197.1"/>
    </source>
</evidence>